<feature type="domain" description="FAS1" evidence="1">
    <location>
        <begin position="201"/>
        <end position="396"/>
    </location>
</feature>
<comment type="caution">
    <text evidence="2">The sequence shown here is derived from an EMBL/GenBank/DDBJ whole genome shotgun (WGS) entry which is preliminary data.</text>
</comment>
<dbReference type="InterPro" id="IPR050904">
    <property type="entry name" value="Adhesion/Biosynth-related"/>
</dbReference>
<organism evidence="2 3">
    <name type="scientific">Sphingobacterium humi</name>
    <dbReference type="NCBI Taxonomy" id="1796905"/>
    <lineage>
        <taxon>Bacteria</taxon>
        <taxon>Pseudomonadati</taxon>
        <taxon>Bacteroidota</taxon>
        <taxon>Sphingobacteriia</taxon>
        <taxon>Sphingobacteriales</taxon>
        <taxon>Sphingobacteriaceae</taxon>
        <taxon>Sphingobacterium</taxon>
    </lineage>
</organism>
<dbReference type="InterPro" id="IPR000782">
    <property type="entry name" value="FAS1_domain"/>
</dbReference>
<dbReference type="Proteomes" id="UP000435036">
    <property type="component" value="Unassembled WGS sequence"/>
</dbReference>
<dbReference type="GO" id="GO:0005615">
    <property type="term" value="C:extracellular space"/>
    <property type="evidence" value="ECO:0007669"/>
    <property type="project" value="TreeGrafter"/>
</dbReference>
<dbReference type="OrthoDB" id="1144324at2"/>
<feature type="domain" description="FAS1" evidence="1">
    <location>
        <begin position="37"/>
        <end position="196"/>
    </location>
</feature>
<evidence type="ECO:0000259" key="1">
    <source>
        <dbReference type="PROSITE" id="PS50213"/>
    </source>
</evidence>
<dbReference type="PROSITE" id="PS50213">
    <property type="entry name" value="FAS1"/>
    <property type="match status" value="2"/>
</dbReference>
<keyword evidence="3" id="KW-1185">Reference proteome</keyword>
<reference evidence="2 3" key="1">
    <citation type="submission" date="2019-12" db="EMBL/GenBank/DDBJ databases">
        <authorList>
            <person name="Dong K."/>
        </authorList>
    </citation>
    <scope>NUCLEOTIDE SEQUENCE [LARGE SCALE GENOMIC DNA]</scope>
    <source>
        <strain evidence="2 3">JCM 31225</strain>
    </source>
</reference>
<dbReference type="Pfam" id="PF02469">
    <property type="entry name" value="Fasciclin"/>
    <property type="match status" value="1"/>
</dbReference>
<evidence type="ECO:0000313" key="2">
    <source>
        <dbReference type="EMBL" id="MVZ62584.1"/>
    </source>
</evidence>
<dbReference type="EMBL" id="WSQA01000007">
    <property type="protein sequence ID" value="MVZ62584.1"/>
    <property type="molecule type" value="Genomic_DNA"/>
</dbReference>
<dbReference type="RefSeq" id="WP_160369310.1">
    <property type="nucleotide sequence ID" value="NZ_WSQA01000007.1"/>
</dbReference>
<dbReference type="InterPro" id="IPR036378">
    <property type="entry name" value="FAS1_dom_sf"/>
</dbReference>
<dbReference type="Gene3D" id="2.30.180.10">
    <property type="entry name" value="FAS1 domain"/>
    <property type="match status" value="2"/>
</dbReference>
<dbReference type="SMART" id="SM00554">
    <property type="entry name" value="FAS1"/>
    <property type="match status" value="1"/>
</dbReference>
<proteinExistence type="predicted"/>
<dbReference type="PANTHER" id="PTHR10900">
    <property type="entry name" value="PERIOSTIN-RELATED"/>
    <property type="match status" value="1"/>
</dbReference>
<gene>
    <name evidence="2" type="ORF">GQF63_11160</name>
</gene>
<accession>A0A6N8L0I4</accession>
<name>A0A6N8L0I4_9SPHI</name>
<dbReference type="PANTHER" id="PTHR10900:SF77">
    <property type="entry name" value="FI19380P1"/>
    <property type="match status" value="1"/>
</dbReference>
<sequence>MKTTIKLLILIMIIFQQTCNMSCKHDTVFLNQPRVEDRTIADYLTANADYSLLVDALIYVDLLDTLRNINKKYTLLAIDNSVWNQLFIYSKDDFEILDKEWLRSVLSYHIIPKRLLFNDIPQNDFNITYKSLFGDILYVNRTKLNAEVSPSGGIEMVSFSGAFVSNDFTVEKSGGTNVEGNYLLKNGVIHNLDKLILYYKGDSLQEFLSARPEFSIFVAGLRKFNLWHKLADSGFHTVFVPENKTFESFGITEEIINSIDATRFNGELLFGSYIWNNKRFLLSDNCFFLNKDHEYWLSQKLNNTHPYFRIISSLDFRNGYGRLNRPFSSIYVGISVINQPLGYAEPGDRPSCARFLGGRIIDFETIGFRCLPYTQDRYSTDLQMENGVVQVINGLLVFPDEALLK</sequence>
<dbReference type="SUPFAM" id="SSF82153">
    <property type="entry name" value="FAS1 domain"/>
    <property type="match status" value="3"/>
</dbReference>
<evidence type="ECO:0000313" key="3">
    <source>
        <dbReference type="Proteomes" id="UP000435036"/>
    </source>
</evidence>
<protein>
    <recommendedName>
        <fullName evidence="1">FAS1 domain-containing protein</fullName>
    </recommendedName>
</protein>
<dbReference type="AlphaFoldDB" id="A0A6N8L0I4"/>